<organism evidence="2 3">
    <name type="scientific">Stephania yunnanensis</name>
    <dbReference type="NCBI Taxonomy" id="152371"/>
    <lineage>
        <taxon>Eukaryota</taxon>
        <taxon>Viridiplantae</taxon>
        <taxon>Streptophyta</taxon>
        <taxon>Embryophyta</taxon>
        <taxon>Tracheophyta</taxon>
        <taxon>Spermatophyta</taxon>
        <taxon>Magnoliopsida</taxon>
        <taxon>Ranunculales</taxon>
        <taxon>Menispermaceae</taxon>
        <taxon>Menispermoideae</taxon>
        <taxon>Cissampelideae</taxon>
        <taxon>Stephania</taxon>
    </lineage>
</organism>
<reference evidence="2 3" key="1">
    <citation type="submission" date="2024-01" db="EMBL/GenBank/DDBJ databases">
        <title>Genome assemblies of Stephania.</title>
        <authorList>
            <person name="Yang L."/>
        </authorList>
    </citation>
    <scope>NUCLEOTIDE SEQUENCE [LARGE SCALE GENOMIC DNA]</scope>
    <source>
        <strain evidence="2">YNDBR</strain>
        <tissue evidence="2">Leaf</tissue>
    </source>
</reference>
<feature type="compositionally biased region" description="Basic and acidic residues" evidence="1">
    <location>
        <begin position="61"/>
        <end position="81"/>
    </location>
</feature>
<dbReference type="Proteomes" id="UP001420932">
    <property type="component" value="Unassembled WGS sequence"/>
</dbReference>
<evidence type="ECO:0000256" key="1">
    <source>
        <dbReference type="SAM" id="MobiDB-lite"/>
    </source>
</evidence>
<feature type="compositionally biased region" description="Basic and acidic residues" evidence="1">
    <location>
        <begin position="31"/>
        <end position="45"/>
    </location>
</feature>
<gene>
    <name evidence="2" type="ORF">Syun_025285</name>
</gene>
<evidence type="ECO:0000313" key="3">
    <source>
        <dbReference type="Proteomes" id="UP001420932"/>
    </source>
</evidence>
<name>A0AAP0EU06_9MAGN</name>
<sequence length="94" mass="9927">MVRFEKNLTFYIKHNLVGAADAVGGSGSGCGRERSGAAARERESNGGKSGKRQGRGLRGGWGRDEKKGREGGGGAKRDPRSRFAIQAILTHLTG</sequence>
<dbReference type="EMBL" id="JBBNAF010000011">
    <property type="protein sequence ID" value="KAK9098240.1"/>
    <property type="molecule type" value="Genomic_DNA"/>
</dbReference>
<comment type="caution">
    <text evidence="2">The sequence shown here is derived from an EMBL/GenBank/DDBJ whole genome shotgun (WGS) entry which is preliminary data.</text>
</comment>
<accession>A0AAP0EU06</accession>
<protein>
    <submittedName>
        <fullName evidence="2">Uncharacterized protein</fullName>
    </submittedName>
</protein>
<evidence type="ECO:0000313" key="2">
    <source>
        <dbReference type="EMBL" id="KAK9098240.1"/>
    </source>
</evidence>
<proteinExistence type="predicted"/>
<feature type="region of interest" description="Disordered" evidence="1">
    <location>
        <begin position="20"/>
        <end position="83"/>
    </location>
</feature>
<dbReference type="AlphaFoldDB" id="A0AAP0EU06"/>
<keyword evidence="3" id="KW-1185">Reference proteome</keyword>